<dbReference type="AlphaFoldDB" id="A0A166AM51"/>
<evidence type="ECO:0000256" key="2">
    <source>
        <dbReference type="ARBA" id="ARBA00022793"/>
    </source>
</evidence>
<organism evidence="10 11">
    <name type="scientific">Methanobrevibacter filiformis</name>
    <dbReference type="NCBI Taxonomy" id="55758"/>
    <lineage>
        <taxon>Archaea</taxon>
        <taxon>Methanobacteriati</taxon>
        <taxon>Methanobacteriota</taxon>
        <taxon>Methanomada group</taxon>
        <taxon>Methanobacteria</taxon>
        <taxon>Methanobacteriales</taxon>
        <taxon>Methanobacteriaceae</taxon>
        <taxon>Methanobrevibacter</taxon>
    </lineage>
</organism>
<name>A0A166AM51_9EURY</name>
<evidence type="ECO:0000256" key="3">
    <source>
        <dbReference type="ARBA" id="ARBA00023239"/>
    </source>
</evidence>
<dbReference type="InterPro" id="IPR011766">
    <property type="entry name" value="TPP_enzyme_TPP-bd"/>
</dbReference>
<keyword evidence="2" id="KW-0210">Decarboxylase</keyword>
<dbReference type="RefSeq" id="WP_066972559.1">
    <property type="nucleotide sequence ID" value="NZ_LWMT01000232.1"/>
</dbReference>
<evidence type="ECO:0000256" key="6">
    <source>
        <dbReference type="ARBA" id="ARBA00038733"/>
    </source>
</evidence>
<evidence type="ECO:0000256" key="7">
    <source>
        <dbReference type="ARBA" id="ARBA00038875"/>
    </source>
</evidence>
<dbReference type="InterPro" id="IPR022494">
    <property type="entry name" value="Sulfopyruvate_deCO2ase_bsu"/>
</dbReference>
<keyword evidence="11" id="KW-1185">Reference proteome</keyword>
<protein>
    <recommendedName>
        <fullName evidence="7">sulfopyruvate decarboxylase</fullName>
        <ecNumber evidence="7">4.1.1.79</ecNumber>
    </recommendedName>
</protein>
<proteinExistence type="predicted"/>
<dbReference type="OrthoDB" id="77140at2157"/>
<dbReference type="PANTHER" id="PTHR42818">
    <property type="entry name" value="SULFOPYRUVATE DECARBOXYLASE SUBUNIT ALPHA"/>
    <property type="match status" value="1"/>
</dbReference>
<dbReference type="Proteomes" id="UP000077066">
    <property type="component" value="Unassembled WGS sequence"/>
</dbReference>
<comment type="function">
    <text evidence="4">Involved in the biosynthesis of the coenzyme M (2-mercaptoethanesulfonic acid). Catalyzes the decarboxylation of sulfopyruvate to sulfoacetaldehyde.</text>
</comment>
<accession>A0A166AM51</accession>
<dbReference type="SUPFAM" id="SSF52518">
    <property type="entry name" value="Thiamin diphosphate-binding fold (THDP-binding)"/>
    <property type="match status" value="1"/>
</dbReference>
<dbReference type="GO" id="GO:0016740">
    <property type="term" value="F:transferase activity"/>
    <property type="evidence" value="ECO:0007669"/>
    <property type="project" value="UniProtKB-KW"/>
</dbReference>
<comment type="pathway">
    <text evidence="5">Cofactor biosynthesis; coenzyme M biosynthesis; sulfoacetaldehyde from phosphoenolpyruvate and sulfite: step 4/4.</text>
</comment>
<feature type="domain" description="Thiamine pyrophosphate enzyme TPP-binding" evidence="9">
    <location>
        <begin position="40"/>
        <end position="151"/>
    </location>
</feature>
<dbReference type="Gene3D" id="3.40.50.970">
    <property type="match status" value="1"/>
</dbReference>
<keyword evidence="10" id="KW-0808">Transferase</keyword>
<dbReference type="PATRIC" id="fig|55758.3.peg.1353"/>
<dbReference type="EMBL" id="LWMT01000232">
    <property type="protein sequence ID" value="KZX12218.1"/>
    <property type="molecule type" value="Genomic_DNA"/>
</dbReference>
<dbReference type="InterPro" id="IPR051818">
    <property type="entry name" value="TPP_dependent_decarboxylase"/>
</dbReference>
<keyword evidence="1" id="KW-0174">Coenzyme M biosynthesis</keyword>
<evidence type="ECO:0000313" key="11">
    <source>
        <dbReference type="Proteomes" id="UP000077066"/>
    </source>
</evidence>
<dbReference type="GO" id="GO:0019295">
    <property type="term" value="P:coenzyme M biosynthetic process"/>
    <property type="evidence" value="ECO:0007669"/>
    <property type="project" value="UniProtKB-KW"/>
</dbReference>
<comment type="subunit">
    <text evidence="6">Heterododecamer composed of 6 subunits alpha and 6 subunits beta.</text>
</comment>
<dbReference type="CDD" id="cd03372">
    <property type="entry name" value="TPP_ComE"/>
    <property type="match status" value="1"/>
</dbReference>
<dbReference type="PANTHER" id="PTHR42818:SF1">
    <property type="entry name" value="SULFOPYRUVATE DECARBOXYLASE"/>
    <property type="match status" value="1"/>
</dbReference>
<gene>
    <name evidence="10" type="primary">ilvB_3</name>
    <name evidence="10" type="ORF">MBFIL_11800</name>
</gene>
<dbReference type="NCBIfam" id="TIGR03846">
    <property type="entry name" value="sulfopy_beta"/>
    <property type="match status" value="1"/>
</dbReference>
<evidence type="ECO:0000256" key="4">
    <source>
        <dbReference type="ARBA" id="ARBA00037396"/>
    </source>
</evidence>
<dbReference type="GO" id="GO:0050545">
    <property type="term" value="F:sulfopyruvate decarboxylase activity"/>
    <property type="evidence" value="ECO:0007669"/>
    <property type="project" value="UniProtKB-EC"/>
</dbReference>
<dbReference type="GO" id="GO:0030976">
    <property type="term" value="F:thiamine pyrophosphate binding"/>
    <property type="evidence" value="ECO:0007669"/>
    <property type="project" value="InterPro"/>
</dbReference>
<reference evidence="10 11" key="1">
    <citation type="submission" date="2016-04" db="EMBL/GenBank/DDBJ databases">
        <title>Genome sequence of Methanobrevibacter filiformis DSM 11501.</title>
        <authorList>
            <person name="Poehlein A."/>
            <person name="Seedorf H."/>
            <person name="Daniel R."/>
        </authorList>
    </citation>
    <scope>NUCLEOTIDE SEQUENCE [LARGE SCALE GENOMIC DNA]</scope>
    <source>
        <strain evidence="10 11">DSM 11501</strain>
    </source>
</reference>
<dbReference type="STRING" id="55758.MBFIL_11800"/>
<comment type="catalytic activity">
    <reaction evidence="8">
        <text>3-sulfopyruvate + H(+) = sulfoacetaldehyde + CO2</text>
        <dbReference type="Rhea" id="RHEA:20948"/>
        <dbReference type="ChEBI" id="CHEBI:15378"/>
        <dbReference type="ChEBI" id="CHEBI:16526"/>
        <dbReference type="ChEBI" id="CHEBI:57940"/>
        <dbReference type="ChEBI" id="CHEBI:58246"/>
        <dbReference type="EC" id="4.1.1.79"/>
    </reaction>
</comment>
<evidence type="ECO:0000256" key="1">
    <source>
        <dbReference type="ARBA" id="ARBA00022545"/>
    </source>
</evidence>
<dbReference type="InterPro" id="IPR029061">
    <property type="entry name" value="THDP-binding"/>
</dbReference>
<keyword evidence="3" id="KW-0456">Lyase</keyword>
<evidence type="ECO:0000256" key="5">
    <source>
        <dbReference type="ARBA" id="ARBA00037914"/>
    </source>
</evidence>
<evidence type="ECO:0000313" key="10">
    <source>
        <dbReference type="EMBL" id="KZX12218.1"/>
    </source>
</evidence>
<sequence>MERYDAIKEIAKNLTDELVIANIGFPSRELYEIKDRAENFYMLGSMGLASSIGLGLGLSQDKKVIVLDGDGSILMNLGSLVTIFNQNPSNFILIALDNSAYGSTGNQETYCKNTDLLKIAKSIGFKKAFNFKDIDFKEILSEDIEEPIFIHFKINPGNADVGIIDLTPDKIKNRFKEIVNK</sequence>
<comment type="caution">
    <text evidence="10">The sequence shown here is derived from an EMBL/GenBank/DDBJ whole genome shotgun (WGS) entry which is preliminary data.</text>
</comment>
<dbReference type="Pfam" id="PF02775">
    <property type="entry name" value="TPP_enzyme_C"/>
    <property type="match status" value="1"/>
</dbReference>
<dbReference type="EC" id="4.1.1.79" evidence="7"/>
<evidence type="ECO:0000256" key="8">
    <source>
        <dbReference type="ARBA" id="ARBA00048551"/>
    </source>
</evidence>
<evidence type="ECO:0000259" key="9">
    <source>
        <dbReference type="Pfam" id="PF02775"/>
    </source>
</evidence>